<dbReference type="EMBL" id="AOUO01000004">
    <property type="protein sequence ID" value="EOD70578.1"/>
    <property type="molecule type" value="Genomic_DNA"/>
</dbReference>
<name>R1GHD5_9PSEU</name>
<feature type="domain" description="Mannosyl-glycoprotein endo-beta-N-acetylglucosamidase-like" evidence="1">
    <location>
        <begin position="86"/>
        <end position="262"/>
    </location>
</feature>
<evidence type="ECO:0000313" key="2">
    <source>
        <dbReference type="EMBL" id="EOD70578.1"/>
    </source>
</evidence>
<evidence type="ECO:0000313" key="3">
    <source>
        <dbReference type="Proteomes" id="UP000014139"/>
    </source>
</evidence>
<keyword evidence="3" id="KW-1185">Reference proteome</keyword>
<dbReference type="Proteomes" id="UP000014139">
    <property type="component" value="Unassembled WGS sequence"/>
</dbReference>
<dbReference type="eggNOG" id="COG1705">
    <property type="taxonomic scope" value="Bacteria"/>
</dbReference>
<dbReference type="GO" id="GO:0004040">
    <property type="term" value="F:amidase activity"/>
    <property type="evidence" value="ECO:0007669"/>
    <property type="project" value="InterPro"/>
</dbReference>
<reference evidence="2 3" key="1">
    <citation type="submission" date="2013-02" db="EMBL/GenBank/DDBJ databases">
        <title>Draft genome sequence of Amycolatopsis vancoresmycina strain DSM 44592T.</title>
        <authorList>
            <person name="Kumar S."/>
            <person name="Kaur N."/>
            <person name="Kaur C."/>
            <person name="Raghava G.P.S."/>
            <person name="Mayilraj S."/>
        </authorList>
    </citation>
    <scope>NUCLEOTIDE SEQUENCE [LARGE SCALE GENOMIC DNA]</scope>
    <source>
        <strain evidence="2 3">DSM 44592</strain>
    </source>
</reference>
<sequence length="305" mass="33786">MLTALQTAAGNRATTSLLAAVQRQSHSRAAAPDPPGVEHGLGVATPGLDIQAGPLGAEADLTPELVNQFRRNKADVVAFVARYRALAEEEQRTSGVPAAFTLGQMGLETGWRLESPFTGHNLFGVTSREDRPEDQWAYQPTTIRVPSRTFESRDLRPARRGGRVIRADRVVRPADGSDPFRRTGDHWEYTALRPFRVYPGEAAAVADHTSLLHHRIYTAAWARADEPALFARAVAEAGYGGHNSSRNPNVVAGYRAELLAAIRLAEGAAALWDRRPAVAREADLWWRTEGLPRERERRRREHRVR</sequence>
<dbReference type="AlphaFoldDB" id="R1GHD5"/>
<dbReference type="Gene3D" id="1.10.530.10">
    <property type="match status" value="1"/>
</dbReference>
<dbReference type="Pfam" id="PF01832">
    <property type="entry name" value="Glucosaminidase"/>
    <property type="match status" value="1"/>
</dbReference>
<proteinExistence type="predicted"/>
<organism evidence="2 3">
    <name type="scientific">Amycolatopsis vancoresmycina DSM 44592</name>
    <dbReference type="NCBI Taxonomy" id="1292037"/>
    <lineage>
        <taxon>Bacteria</taxon>
        <taxon>Bacillati</taxon>
        <taxon>Actinomycetota</taxon>
        <taxon>Actinomycetes</taxon>
        <taxon>Pseudonocardiales</taxon>
        <taxon>Pseudonocardiaceae</taxon>
        <taxon>Amycolatopsis</taxon>
    </lineage>
</organism>
<dbReference type="PATRIC" id="fig|1292037.4.peg.46"/>
<accession>R1GHD5</accession>
<protein>
    <submittedName>
        <fullName evidence="2">Muramidase (Flagellum-specific)</fullName>
    </submittedName>
</protein>
<comment type="caution">
    <text evidence="2">The sequence shown here is derived from an EMBL/GenBank/DDBJ whole genome shotgun (WGS) entry which is preliminary data.</text>
</comment>
<gene>
    <name evidence="2" type="ORF">H480_00245</name>
</gene>
<dbReference type="InterPro" id="IPR002901">
    <property type="entry name" value="MGlyc_endo_b_GlcNAc-like_dom"/>
</dbReference>
<evidence type="ECO:0000259" key="1">
    <source>
        <dbReference type="Pfam" id="PF01832"/>
    </source>
</evidence>